<keyword evidence="9 10" id="KW-0539">Nucleus</keyword>
<evidence type="ECO:0000256" key="6">
    <source>
        <dbReference type="ARBA" id="ARBA00022833"/>
    </source>
</evidence>
<reference evidence="14" key="2">
    <citation type="submission" date="2025-09" db="UniProtKB">
        <authorList>
            <consortium name="Ensembl"/>
        </authorList>
    </citation>
    <scope>IDENTIFICATION</scope>
</reference>
<feature type="domain" description="Homeobox" evidence="13">
    <location>
        <begin position="89"/>
        <end position="149"/>
    </location>
</feature>
<dbReference type="PANTHER" id="PTHR45891">
    <property type="entry name" value="ZINC FINGER HOMEOBOX PROTEIN"/>
    <property type="match status" value="1"/>
</dbReference>
<evidence type="ECO:0000256" key="8">
    <source>
        <dbReference type="ARBA" id="ARBA00023155"/>
    </source>
</evidence>
<dbReference type="GO" id="GO:0000981">
    <property type="term" value="F:DNA-binding transcription factor activity, RNA polymerase II-specific"/>
    <property type="evidence" value="ECO:0007669"/>
    <property type="project" value="InterPro"/>
</dbReference>
<dbReference type="SUPFAM" id="SSF46689">
    <property type="entry name" value="Homeodomain-like"/>
    <property type="match status" value="2"/>
</dbReference>
<dbReference type="Gene3D" id="1.10.10.60">
    <property type="entry name" value="Homeodomain-like"/>
    <property type="match status" value="2"/>
</dbReference>
<evidence type="ECO:0000256" key="11">
    <source>
        <dbReference type="RuleBase" id="RU000682"/>
    </source>
</evidence>
<keyword evidence="6" id="KW-0862">Zinc</keyword>
<dbReference type="SMART" id="SM00389">
    <property type="entry name" value="HOX"/>
    <property type="match status" value="2"/>
</dbReference>
<feature type="compositionally biased region" description="Acidic residues" evidence="12">
    <location>
        <begin position="210"/>
        <end position="226"/>
    </location>
</feature>
<dbReference type="STRING" id="94237.ENSMMOP00000010795"/>
<keyword evidence="3" id="KW-0479">Metal-binding</keyword>
<dbReference type="PROSITE" id="PS00027">
    <property type="entry name" value="HOMEOBOX_1"/>
    <property type="match status" value="1"/>
</dbReference>
<dbReference type="InterPro" id="IPR017970">
    <property type="entry name" value="Homeobox_CS"/>
</dbReference>
<feature type="compositionally biased region" description="Polar residues" evidence="12">
    <location>
        <begin position="200"/>
        <end position="209"/>
    </location>
</feature>
<name>A0A3Q4B0P4_MOLML</name>
<evidence type="ECO:0000256" key="3">
    <source>
        <dbReference type="ARBA" id="ARBA00022723"/>
    </source>
</evidence>
<keyword evidence="8 10" id="KW-0371">Homeobox</keyword>
<evidence type="ECO:0000256" key="10">
    <source>
        <dbReference type="PROSITE-ProRule" id="PRU00108"/>
    </source>
</evidence>
<evidence type="ECO:0000256" key="9">
    <source>
        <dbReference type="ARBA" id="ARBA00023242"/>
    </source>
</evidence>
<dbReference type="InterPro" id="IPR051968">
    <property type="entry name" value="ZnFinger_Homeobox_TR"/>
</dbReference>
<evidence type="ECO:0000256" key="1">
    <source>
        <dbReference type="ARBA" id="ARBA00003263"/>
    </source>
</evidence>
<comment type="function">
    <text evidence="1">Sequence-specific transcription factor which is part of a developmental regulatory system that provides cells with specific positional identities on the anterior-posterior axis.</text>
</comment>
<evidence type="ECO:0000256" key="2">
    <source>
        <dbReference type="ARBA" id="ARBA00004123"/>
    </source>
</evidence>
<keyword evidence="5" id="KW-0863">Zinc-finger</keyword>
<comment type="subcellular location">
    <subcellularLocation>
        <location evidence="2 10 11">Nucleus</location>
    </subcellularLocation>
</comment>
<protein>
    <recommendedName>
        <fullName evidence="13">Homeobox domain-containing protein</fullName>
    </recommendedName>
</protein>
<dbReference type="Pfam" id="PF00046">
    <property type="entry name" value="Homeodomain"/>
    <property type="match status" value="2"/>
</dbReference>
<feature type="region of interest" description="Disordered" evidence="12">
    <location>
        <begin position="49"/>
        <end position="95"/>
    </location>
</feature>
<proteinExistence type="predicted"/>
<dbReference type="FunFam" id="1.10.10.60:FF:000064">
    <property type="entry name" value="Zinc finger homeobox protein 4"/>
    <property type="match status" value="1"/>
</dbReference>
<sequence>MELPLLPPVVMQSVALQPQPWLDSNVNPELAKLYQPQLNTALLCKQPQLSPALQSQPSQPSPALLGQPSQSSPLQTGQQSQVNPTLIEQQSKRTRTRISEEQLTILRKHFDINSLPSDEEINKMSTLSGLPHKVIKHWFRNTLFKERQAGYNLSVSNGSNGKNAMVSVTDRPGPSISSNHIPNHRYANRIEELLVKPPVTSLSSNTDLNNPEEDDDYEEDDEEYPYEEGPSAADQASPSPEGSGGPSSDWGETQTLQQHHHQQQRQRTQMSHFQVLQLRDFYKSHRTPNRHECEALGQELGLPHRVVQVNILNIYK</sequence>
<dbReference type="CDD" id="cd00086">
    <property type="entry name" value="homeodomain"/>
    <property type="match status" value="2"/>
</dbReference>
<keyword evidence="7 10" id="KW-0238">DNA-binding</keyword>
<feature type="DNA-binding region" description="Homeobox" evidence="10">
    <location>
        <begin position="91"/>
        <end position="150"/>
    </location>
</feature>
<dbReference type="GO" id="GO:0008270">
    <property type="term" value="F:zinc ion binding"/>
    <property type="evidence" value="ECO:0007669"/>
    <property type="project" value="UniProtKB-KW"/>
</dbReference>
<dbReference type="GO" id="GO:0000978">
    <property type="term" value="F:RNA polymerase II cis-regulatory region sequence-specific DNA binding"/>
    <property type="evidence" value="ECO:0007669"/>
    <property type="project" value="TreeGrafter"/>
</dbReference>
<dbReference type="AlphaFoldDB" id="A0A3Q4B0P4"/>
<reference evidence="14" key="1">
    <citation type="submission" date="2025-08" db="UniProtKB">
        <authorList>
            <consortium name="Ensembl"/>
        </authorList>
    </citation>
    <scope>IDENTIFICATION</scope>
</reference>
<evidence type="ECO:0000313" key="14">
    <source>
        <dbReference type="Ensembl" id="ENSMMOP00000010795.1"/>
    </source>
</evidence>
<evidence type="ECO:0000256" key="5">
    <source>
        <dbReference type="ARBA" id="ARBA00022771"/>
    </source>
</evidence>
<dbReference type="InterPro" id="IPR001356">
    <property type="entry name" value="HD"/>
</dbReference>
<evidence type="ECO:0000256" key="7">
    <source>
        <dbReference type="ARBA" id="ARBA00023125"/>
    </source>
</evidence>
<dbReference type="Proteomes" id="UP000261620">
    <property type="component" value="Unplaced"/>
</dbReference>
<feature type="region of interest" description="Disordered" evidence="12">
    <location>
        <begin position="197"/>
        <end position="270"/>
    </location>
</feature>
<organism evidence="14 15">
    <name type="scientific">Mola mola</name>
    <name type="common">Ocean sunfish</name>
    <name type="synonym">Tetraodon mola</name>
    <dbReference type="NCBI Taxonomy" id="94237"/>
    <lineage>
        <taxon>Eukaryota</taxon>
        <taxon>Metazoa</taxon>
        <taxon>Chordata</taxon>
        <taxon>Craniata</taxon>
        <taxon>Vertebrata</taxon>
        <taxon>Euteleostomi</taxon>
        <taxon>Actinopterygii</taxon>
        <taxon>Neopterygii</taxon>
        <taxon>Teleostei</taxon>
        <taxon>Neoteleostei</taxon>
        <taxon>Acanthomorphata</taxon>
        <taxon>Eupercaria</taxon>
        <taxon>Tetraodontiformes</taxon>
        <taxon>Molidae</taxon>
        <taxon>Mola</taxon>
    </lineage>
</organism>
<evidence type="ECO:0000256" key="12">
    <source>
        <dbReference type="SAM" id="MobiDB-lite"/>
    </source>
</evidence>
<feature type="compositionally biased region" description="Low complexity" evidence="12">
    <location>
        <begin position="49"/>
        <end position="81"/>
    </location>
</feature>
<evidence type="ECO:0000256" key="4">
    <source>
        <dbReference type="ARBA" id="ARBA00022737"/>
    </source>
</evidence>
<dbReference type="GO" id="GO:0005634">
    <property type="term" value="C:nucleus"/>
    <property type="evidence" value="ECO:0007669"/>
    <property type="project" value="UniProtKB-SubCell"/>
</dbReference>
<keyword evidence="15" id="KW-1185">Reference proteome</keyword>
<dbReference type="PANTHER" id="PTHR45891:SF3">
    <property type="entry name" value="ZINC FINGER PROTEIN 2"/>
    <property type="match status" value="1"/>
</dbReference>
<evidence type="ECO:0000313" key="15">
    <source>
        <dbReference type="Proteomes" id="UP000261620"/>
    </source>
</evidence>
<accession>A0A3Q4B0P4</accession>
<keyword evidence="4" id="KW-0677">Repeat</keyword>
<dbReference type="Ensembl" id="ENSMMOT00000010978.1">
    <property type="protein sequence ID" value="ENSMMOP00000010795.1"/>
    <property type="gene ID" value="ENSMMOG00000008325.1"/>
</dbReference>
<dbReference type="InterPro" id="IPR009057">
    <property type="entry name" value="Homeodomain-like_sf"/>
</dbReference>
<dbReference type="PROSITE" id="PS50071">
    <property type="entry name" value="HOMEOBOX_2"/>
    <property type="match status" value="1"/>
</dbReference>
<evidence type="ECO:0000259" key="13">
    <source>
        <dbReference type="PROSITE" id="PS50071"/>
    </source>
</evidence>